<organism evidence="1 2">
    <name type="scientific">Nocardioides massiliensis</name>
    <dbReference type="NCBI Taxonomy" id="1325935"/>
    <lineage>
        <taxon>Bacteria</taxon>
        <taxon>Bacillati</taxon>
        <taxon>Actinomycetota</taxon>
        <taxon>Actinomycetes</taxon>
        <taxon>Propionibacteriales</taxon>
        <taxon>Nocardioidaceae</taxon>
        <taxon>Nocardioides</taxon>
    </lineage>
</organism>
<proteinExistence type="predicted"/>
<dbReference type="InterPro" id="IPR043777">
    <property type="entry name" value="DUF5719"/>
</dbReference>
<evidence type="ECO:0000313" key="2">
    <source>
        <dbReference type="Proteomes" id="UP001240447"/>
    </source>
</evidence>
<dbReference type="EMBL" id="JAUSQM010000001">
    <property type="protein sequence ID" value="MDP9824187.1"/>
    <property type="molecule type" value="Genomic_DNA"/>
</dbReference>
<sequence length="453" mass="45187">MSPRRGTRSVRGLLVALVGVLGVAAGTWLTADAPPGLSERDDVASAAVAPASVVCPAPGEAGRLSAAALALTTDAPTATLRVAQSSASAADGVLQVPGEELAEDLSVVTADPVTPDLAATVDRTRPRLSATACVVAGGRVWFTGVGAEIDHAATLELVNPESGPAVVRVRVLGPEGPVETVDLREVSVPAGERVTVDLADAAPAIGEVALEVRTTRGRVAAFVTDRVGTLGAGRPATESVPSQTTPRRQVVLGGLPARADGHVLVVANPGEFEALGTLAVLGPDGTFVPEADAELRVPPGGTVAVDVSEAVGTAAAAIRVTADSAVTAVVRSQVGADMTYAGPVRPLGAASGAVLPAGVRSVVQLSSDGDARELTVQPYAADGRVLEAQQVTVPVAGTVAVTLPERARSVVVRDGGSGVRGAVVLRSDAGVAVLPLRPGAARAPAPVVVPVVR</sequence>
<dbReference type="Pfam" id="PF18986">
    <property type="entry name" value="DUF5719"/>
    <property type="match status" value="1"/>
</dbReference>
<protein>
    <recommendedName>
        <fullName evidence="3">Secreted protein</fullName>
    </recommendedName>
</protein>
<evidence type="ECO:0000313" key="1">
    <source>
        <dbReference type="EMBL" id="MDP9824187.1"/>
    </source>
</evidence>
<reference evidence="1 2" key="1">
    <citation type="submission" date="2023-07" db="EMBL/GenBank/DDBJ databases">
        <title>Sequencing the genomes of 1000 actinobacteria strains.</title>
        <authorList>
            <person name="Klenk H.-P."/>
        </authorList>
    </citation>
    <scope>NUCLEOTIDE SEQUENCE [LARGE SCALE GENOMIC DNA]</scope>
    <source>
        <strain evidence="1 2">GD13</strain>
    </source>
</reference>
<accession>A0ABT9NUT7</accession>
<name>A0ABT9NUT7_9ACTN</name>
<evidence type="ECO:0008006" key="3">
    <source>
        <dbReference type="Google" id="ProtNLM"/>
    </source>
</evidence>
<comment type="caution">
    <text evidence="1">The sequence shown here is derived from an EMBL/GenBank/DDBJ whole genome shotgun (WGS) entry which is preliminary data.</text>
</comment>
<gene>
    <name evidence="1" type="ORF">J2S59_003996</name>
</gene>
<dbReference type="RefSeq" id="WP_068123146.1">
    <property type="nucleotide sequence ID" value="NZ_CCXJ01000626.1"/>
</dbReference>
<dbReference type="Proteomes" id="UP001240447">
    <property type="component" value="Unassembled WGS sequence"/>
</dbReference>
<keyword evidence="2" id="KW-1185">Reference proteome</keyword>